<sequence>MQRMVKLLLNCKENKHATNQHSSAALGVAQKHNSKESITILHGCFIPVISNFNYKMEKLIVNLLLTATYQASLSPPGGIWQGNSSSNSIVIKRIEERELPGSIRTSVMGQSYFFLFYIQNYIVFIVTFFLMLSLLKPFPYGFKTSLQVLLALRPTCFDQSISFITPTFLTTKILRIFRVSKLSVSIVGYWLLPVNSYGKLRISTVEYTNMY</sequence>
<evidence type="ECO:0000256" key="1">
    <source>
        <dbReference type="SAM" id="Phobius"/>
    </source>
</evidence>
<name>A0A5B6WKE7_9ROSI</name>
<dbReference type="AlphaFoldDB" id="A0A5B6WKE7"/>
<protein>
    <submittedName>
        <fullName evidence="2">Ankyrin repeat-containing protein</fullName>
    </submittedName>
</protein>
<reference evidence="3" key="1">
    <citation type="journal article" date="2019" name="Plant Biotechnol. J.">
        <title>Genome sequencing of the Australian wild diploid species Gossypium australe highlights disease resistance and delayed gland morphogenesis.</title>
        <authorList>
            <person name="Cai Y."/>
            <person name="Cai X."/>
            <person name="Wang Q."/>
            <person name="Wang P."/>
            <person name="Zhang Y."/>
            <person name="Cai C."/>
            <person name="Xu Y."/>
            <person name="Wang K."/>
            <person name="Zhou Z."/>
            <person name="Wang C."/>
            <person name="Geng S."/>
            <person name="Li B."/>
            <person name="Dong Q."/>
            <person name="Hou Y."/>
            <person name="Wang H."/>
            <person name="Ai P."/>
            <person name="Liu Z."/>
            <person name="Yi F."/>
            <person name="Sun M."/>
            <person name="An G."/>
            <person name="Cheng J."/>
            <person name="Zhang Y."/>
            <person name="Shi Q."/>
            <person name="Xie Y."/>
            <person name="Shi X."/>
            <person name="Chang Y."/>
            <person name="Huang F."/>
            <person name="Chen Y."/>
            <person name="Hong S."/>
            <person name="Mi L."/>
            <person name="Sun Q."/>
            <person name="Zhang L."/>
            <person name="Zhou B."/>
            <person name="Peng R."/>
            <person name="Zhang X."/>
            <person name="Liu F."/>
        </authorList>
    </citation>
    <scope>NUCLEOTIDE SEQUENCE [LARGE SCALE GENOMIC DNA]</scope>
    <source>
        <strain evidence="3">cv. PA1801</strain>
    </source>
</reference>
<keyword evidence="1" id="KW-0472">Membrane</keyword>
<organism evidence="2 3">
    <name type="scientific">Gossypium australe</name>
    <dbReference type="NCBI Taxonomy" id="47621"/>
    <lineage>
        <taxon>Eukaryota</taxon>
        <taxon>Viridiplantae</taxon>
        <taxon>Streptophyta</taxon>
        <taxon>Embryophyta</taxon>
        <taxon>Tracheophyta</taxon>
        <taxon>Spermatophyta</taxon>
        <taxon>Magnoliopsida</taxon>
        <taxon>eudicotyledons</taxon>
        <taxon>Gunneridae</taxon>
        <taxon>Pentapetalae</taxon>
        <taxon>rosids</taxon>
        <taxon>malvids</taxon>
        <taxon>Malvales</taxon>
        <taxon>Malvaceae</taxon>
        <taxon>Malvoideae</taxon>
        <taxon>Gossypium</taxon>
    </lineage>
</organism>
<feature type="transmembrane region" description="Helical" evidence="1">
    <location>
        <begin position="112"/>
        <end position="135"/>
    </location>
</feature>
<comment type="caution">
    <text evidence="2">The sequence shown here is derived from an EMBL/GenBank/DDBJ whole genome shotgun (WGS) entry which is preliminary data.</text>
</comment>
<accession>A0A5B6WKE7</accession>
<evidence type="ECO:0000313" key="2">
    <source>
        <dbReference type="EMBL" id="KAA3481728.1"/>
    </source>
</evidence>
<keyword evidence="3" id="KW-1185">Reference proteome</keyword>
<gene>
    <name evidence="2" type="ORF">EPI10_022069</name>
</gene>
<proteinExistence type="predicted"/>
<evidence type="ECO:0000313" key="3">
    <source>
        <dbReference type="Proteomes" id="UP000325315"/>
    </source>
</evidence>
<dbReference type="OrthoDB" id="986608at2759"/>
<dbReference type="EMBL" id="SMMG02000003">
    <property type="protein sequence ID" value="KAA3481728.1"/>
    <property type="molecule type" value="Genomic_DNA"/>
</dbReference>
<keyword evidence="1" id="KW-0812">Transmembrane</keyword>
<keyword evidence="1" id="KW-1133">Transmembrane helix</keyword>
<dbReference type="Proteomes" id="UP000325315">
    <property type="component" value="Unassembled WGS sequence"/>
</dbReference>